<name>A0A4R5P6E0_9MYCO</name>
<reference evidence="1 2" key="1">
    <citation type="journal article" date="2019" name="Sci. Rep.">
        <title>Extended insight into the Mycobacterium chelonae-abscessus complex through whole genome sequencing of Mycobacterium salmoniphilum outbreak and Mycobacterium salmoniphilum-like strains.</title>
        <authorList>
            <person name="Behra P.R.K."/>
            <person name="Das S."/>
            <person name="Pettersson B.M.F."/>
            <person name="Shirreff L."/>
            <person name="DuCote T."/>
            <person name="Jacobsson K.G."/>
            <person name="Ennis D.G."/>
            <person name="Kirsebom L.A."/>
        </authorList>
    </citation>
    <scope>NUCLEOTIDE SEQUENCE [LARGE SCALE GENOMIC DNA]</scope>
    <source>
        <strain evidence="1 2">DSM 45524</strain>
    </source>
</reference>
<dbReference type="InterPro" id="IPR041197">
    <property type="entry name" value="LD_cluster3"/>
</dbReference>
<evidence type="ECO:0000313" key="1">
    <source>
        <dbReference type="EMBL" id="TDH18888.1"/>
    </source>
</evidence>
<dbReference type="Proteomes" id="UP000295627">
    <property type="component" value="Unassembled WGS sequence"/>
</dbReference>
<dbReference type="EMBL" id="RXLR01000019">
    <property type="protein sequence ID" value="TDH18888.1"/>
    <property type="molecule type" value="Genomic_DNA"/>
</dbReference>
<organism evidence="1 2">
    <name type="scientific">Mycobacteroides franklinii</name>
    <dbReference type="NCBI Taxonomy" id="948102"/>
    <lineage>
        <taxon>Bacteria</taxon>
        <taxon>Bacillati</taxon>
        <taxon>Actinomycetota</taxon>
        <taxon>Actinomycetes</taxon>
        <taxon>Mycobacteriales</taxon>
        <taxon>Mycobacteriaceae</taxon>
        <taxon>Mycobacteroides</taxon>
    </lineage>
</organism>
<dbReference type="AlphaFoldDB" id="A0A4R5P6E0"/>
<evidence type="ECO:0000313" key="2">
    <source>
        <dbReference type="Proteomes" id="UP000295627"/>
    </source>
</evidence>
<proteinExistence type="predicted"/>
<protein>
    <submittedName>
        <fullName evidence="1">Uncharacterized protein</fullName>
    </submittedName>
</protein>
<comment type="caution">
    <text evidence="1">The sequence shown here is derived from an EMBL/GenBank/DDBJ whole genome shotgun (WGS) entry which is preliminary data.</text>
</comment>
<gene>
    <name evidence="1" type="ORF">EJ571_20035</name>
</gene>
<dbReference type="Pfam" id="PF18180">
    <property type="entry name" value="LD_cluster3"/>
    <property type="match status" value="1"/>
</dbReference>
<accession>A0A4R5P6E0</accession>
<sequence>MVSAQPLADKPVFLSASIPDPARWDGAFDALEITDAVVAVARAVLSAGGSLVTAAHPTIAPLLLYVAAELESSDTPQVVVYQSAVFDDILPEATRRFEADGIGTIIRTPAAKDEAADPAHAPVSLDIMRRQMLNETRPAAAVFVGGMKGIPTEYALFAELRSKRPMYAFGFPGGEARWLAESASAQSSLHELLASGNVYPAIARELVRDVARST</sequence>